<evidence type="ECO:0000313" key="3">
    <source>
        <dbReference type="Proteomes" id="UP001409585"/>
    </source>
</evidence>
<accession>A0AAV3U5C7</accession>
<dbReference type="EMBL" id="BAABLX010000028">
    <property type="protein sequence ID" value="GAA4949075.1"/>
    <property type="molecule type" value="Genomic_DNA"/>
</dbReference>
<reference evidence="3" key="1">
    <citation type="journal article" date="2019" name="Int. J. Syst. Evol. Microbiol.">
        <title>The Global Catalogue of Microorganisms (GCM) 10K type strain sequencing project: providing services to taxonomists for standard genome sequencing and annotation.</title>
        <authorList>
            <consortium name="The Broad Institute Genomics Platform"/>
            <consortium name="The Broad Institute Genome Sequencing Center for Infectious Disease"/>
            <person name="Wu L."/>
            <person name="Ma J."/>
        </authorList>
    </citation>
    <scope>NUCLEOTIDE SEQUENCE [LARGE SCALE GENOMIC DNA]</scope>
    <source>
        <strain evidence="3">JCM 19134</strain>
    </source>
</reference>
<name>A0AAV3U5C7_9ALTE</name>
<evidence type="ECO:0000313" key="2">
    <source>
        <dbReference type="EMBL" id="GAA4949075.1"/>
    </source>
</evidence>
<organism evidence="2 3">
    <name type="scientific">Halioxenophilus aromaticivorans</name>
    <dbReference type="NCBI Taxonomy" id="1306992"/>
    <lineage>
        <taxon>Bacteria</taxon>
        <taxon>Pseudomonadati</taxon>
        <taxon>Pseudomonadota</taxon>
        <taxon>Gammaproteobacteria</taxon>
        <taxon>Alteromonadales</taxon>
        <taxon>Alteromonadaceae</taxon>
        <taxon>Halioxenophilus</taxon>
    </lineage>
</organism>
<dbReference type="Gene3D" id="3.10.450.50">
    <property type="match status" value="1"/>
</dbReference>
<gene>
    <name evidence="2" type="ORF">GCM10025791_31570</name>
</gene>
<sequence length="124" mass="14180">MTMLLTKIQALEVELHHGGLQCSRTRVDNLLHSDFYEVSRSGVRYERAFVVDVLGGQDSAPKSVADEFELQQITSENVLLTYRTARINAQGELIDHALRCSLWTHKNGQWQLRYHQGTPAAKKW</sequence>
<dbReference type="RefSeq" id="WP_345424417.1">
    <property type="nucleotide sequence ID" value="NZ_AP031496.1"/>
</dbReference>
<evidence type="ECO:0000259" key="1">
    <source>
        <dbReference type="Pfam" id="PF14534"/>
    </source>
</evidence>
<comment type="caution">
    <text evidence="2">The sequence shown here is derived from an EMBL/GenBank/DDBJ whole genome shotgun (WGS) entry which is preliminary data.</text>
</comment>
<keyword evidence="3" id="KW-1185">Reference proteome</keyword>
<dbReference type="SUPFAM" id="SSF54427">
    <property type="entry name" value="NTF2-like"/>
    <property type="match status" value="1"/>
</dbReference>
<dbReference type="Proteomes" id="UP001409585">
    <property type="component" value="Unassembled WGS sequence"/>
</dbReference>
<protein>
    <recommendedName>
        <fullName evidence="1">DUF4440 domain-containing protein</fullName>
    </recommendedName>
</protein>
<dbReference type="AlphaFoldDB" id="A0AAV3U5C7"/>
<dbReference type="InterPro" id="IPR032710">
    <property type="entry name" value="NTF2-like_dom_sf"/>
</dbReference>
<feature type="domain" description="DUF4440" evidence="1">
    <location>
        <begin position="8"/>
        <end position="112"/>
    </location>
</feature>
<proteinExistence type="predicted"/>
<dbReference type="Pfam" id="PF14534">
    <property type="entry name" value="DUF4440"/>
    <property type="match status" value="1"/>
</dbReference>
<dbReference type="InterPro" id="IPR027843">
    <property type="entry name" value="DUF4440"/>
</dbReference>